<evidence type="ECO:0000313" key="2">
    <source>
        <dbReference type="EMBL" id="KAJ4110301.1"/>
    </source>
</evidence>
<proteinExistence type="predicted"/>
<feature type="region of interest" description="Disordered" evidence="1">
    <location>
        <begin position="204"/>
        <end position="228"/>
    </location>
</feature>
<accession>A0ABQ8QVH2</accession>
<organism evidence="2 3">
    <name type="scientific">Fusarium equiseti</name>
    <name type="common">Fusarium scirpi</name>
    <dbReference type="NCBI Taxonomy" id="61235"/>
    <lineage>
        <taxon>Eukaryota</taxon>
        <taxon>Fungi</taxon>
        <taxon>Dikarya</taxon>
        <taxon>Ascomycota</taxon>
        <taxon>Pezizomycotina</taxon>
        <taxon>Sordariomycetes</taxon>
        <taxon>Hypocreomycetidae</taxon>
        <taxon>Hypocreales</taxon>
        <taxon>Nectriaceae</taxon>
        <taxon>Fusarium</taxon>
        <taxon>Fusarium incarnatum-equiseti species complex</taxon>
    </lineage>
</organism>
<gene>
    <name evidence="2" type="ORF">NW768_012061</name>
</gene>
<dbReference type="EMBL" id="JAOQBH010000036">
    <property type="protein sequence ID" value="KAJ4110301.1"/>
    <property type="molecule type" value="Genomic_DNA"/>
</dbReference>
<reference evidence="2" key="1">
    <citation type="submission" date="2022-09" db="EMBL/GenBank/DDBJ databases">
        <title>Fusarium specimens isolated from Avocado Roots.</title>
        <authorList>
            <person name="Stajich J."/>
            <person name="Roper C."/>
            <person name="Heimlech-Rivalta G."/>
        </authorList>
    </citation>
    <scope>NUCLEOTIDE SEQUENCE</scope>
    <source>
        <strain evidence="2">CF00095</strain>
    </source>
</reference>
<protein>
    <submittedName>
        <fullName evidence="2">Uncharacterized protein</fullName>
    </submittedName>
</protein>
<evidence type="ECO:0000313" key="3">
    <source>
        <dbReference type="Proteomes" id="UP001152024"/>
    </source>
</evidence>
<comment type="caution">
    <text evidence="2">The sequence shown here is derived from an EMBL/GenBank/DDBJ whole genome shotgun (WGS) entry which is preliminary data.</text>
</comment>
<evidence type="ECO:0000256" key="1">
    <source>
        <dbReference type="SAM" id="MobiDB-lite"/>
    </source>
</evidence>
<name>A0ABQ8QVH2_FUSEQ</name>
<dbReference type="Proteomes" id="UP001152024">
    <property type="component" value="Unassembled WGS sequence"/>
</dbReference>
<sequence>MTAKRGLPPLACECRYKTDEDEAKFLLIDRIWNLKFRDHYEHWEPPLSDEEEEWAYRATHLATAPSTTKFAITYVARRASKLQPTMDGKNISPFVLHQEHATDPSTSRCRYTRSLHHRRRHLHRPDSVSHAEALRSSFWQDRHPRGRPLSWANIVAVGINPRWGWQKLRLSNWAKRAQAEYPETNIRLLRLNNSGAVVPDTDKLAGTWQPLDMPPPPPPAARERSLPG</sequence>
<keyword evidence="3" id="KW-1185">Reference proteome</keyword>